<sequence length="160" mass="18375">MALIFLLLQTCYSRDGCHNRYLGSTYPTAERRRTSKRQYTTYLDGTVSFTPQYDSLIITSHAHSAKDVIRRVPRTTCATLLCEFSQCTDLSTNQSFGYWFVDRRHQARKTCLNYPPLTAGSEGNFINTNFMLNDCKIQALRQLCFAYQIATAFSGQRHLT</sequence>
<evidence type="ECO:0000313" key="2">
    <source>
        <dbReference type="Proteomes" id="UP000830671"/>
    </source>
</evidence>
<protein>
    <submittedName>
        <fullName evidence="1">Uncharacterized protein</fullName>
    </submittedName>
</protein>
<dbReference type="KEGG" id="clup:CLUP02_15883"/>
<dbReference type="AlphaFoldDB" id="A0A9Q8WNP9"/>
<gene>
    <name evidence="1" type="ORF">CLUP02_15883</name>
</gene>
<proteinExistence type="predicted"/>
<evidence type="ECO:0000313" key="1">
    <source>
        <dbReference type="EMBL" id="UQC90353.1"/>
    </source>
</evidence>
<reference evidence="1" key="1">
    <citation type="journal article" date="2021" name="Mol. Plant Microbe Interact.">
        <title>Complete Genome Sequence of the Plant-Pathogenic Fungus Colletotrichum lupini.</title>
        <authorList>
            <person name="Baroncelli R."/>
            <person name="Pensec F."/>
            <person name="Da Lio D."/>
            <person name="Boufleur T."/>
            <person name="Vicente I."/>
            <person name="Sarrocco S."/>
            <person name="Picot A."/>
            <person name="Baraldi E."/>
            <person name="Sukno S."/>
            <person name="Thon M."/>
            <person name="Le Floch G."/>
        </authorList>
    </citation>
    <scope>NUCLEOTIDE SEQUENCE</scope>
    <source>
        <strain evidence="1">IMI 504893</strain>
    </source>
</reference>
<name>A0A9Q8WNP9_9PEZI</name>
<dbReference type="RefSeq" id="XP_049151954.1">
    <property type="nucleotide sequence ID" value="XM_049294807.1"/>
</dbReference>
<accession>A0A9Q8WNP9</accession>
<dbReference type="EMBL" id="CP019480">
    <property type="protein sequence ID" value="UQC90353.1"/>
    <property type="molecule type" value="Genomic_DNA"/>
</dbReference>
<keyword evidence="2" id="KW-1185">Reference proteome</keyword>
<organism evidence="1 2">
    <name type="scientific">Colletotrichum lupini</name>
    <dbReference type="NCBI Taxonomy" id="145971"/>
    <lineage>
        <taxon>Eukaryota</taxon>
        <taxon>Fungi</taxon>
        <taxon>Dikarya</taxon>
        <taxon>Ascomycota</taxon>
        <taxon>Pezizomycotina</taxon>
        <taxon>Sordariomycetes</taxon>
        <taxon>Hypocreomycetidae</taxon>
        <taxon>Glomerellales</taxon>
        <taxon>Glomerellaceae</taxon>
        <taxon>Colletotrichum</taxon>
        <taxon>Colletotrichum acutatum species complex</taxon>
    </lineage>
</organism>
<dbReference type="GeneID" id="73349817"/>
<dbReference type="Proteomes" id="UP000830671">
    <property type="component" value="Chromosome 8"/>
</dbReference>